<reference evidence="2" key="2">
    <citation type="journal article" date="2021" name="PeerJ">
        <title>Extensive microbial diversity within the chicken gut microbiome revealed by metagenomics and culture.</title>
        <authorList>
            <person name="Gilroy R."/>
            <person name="Ravi A."/>
            <person name="Getino M."/>
            <person name="Pursley I."/>
            <person name="Horton D.L."/>
            <person name="Alikhan N.F."/>
            <person name="Baker D."/>
            <person name="Gharbi K."/>
            <person name="Hall N."/>
            <person name="Watson M."/>
            <person name="Adriaenssens E.M."/>
            <person name="Foster-Nyarko E."/>
            <person name="Jarju S."/>
            <person name="Secka A."/>
            <person name="Antonio M."/>
            <person name="Oren A."/>
            <person name="Chaudhuri R.R."/>
            <person name="La Ragione R."/>
            <person name="Hildebrand F."/>
            <person name="Pallen M.J."/>
        </authorList>
    </citation>
    <scope>NUCLEOTIDE SEQUENCE</scope>
    <source>
        <strain evidence="2">ChiHcec3-6078</strain>
    </source>
</reference>
<dbReference type="InterPro" id="IPR036736">
    <property type="entry name" value="ACP-like_sf"/>
</dbReference>
<name>A0A9D1I129_9FIRM</name>
<dbReference type="AlphaFoldDB" id="A0A9D1I129"/>
<accession>A0A9D1I129</accession>
<dbReference type="InterPro" id="IPR009081">
    <property type="entry name" value="PP-bd_ACP"/>
</dbReference>
<evidence type="ECO:0000313" key="2">
    <source>
        <dbReference type="EMBL" id="HIU26308.1"/>
    </source>
</evidence>
<dbReference type="Gene3D" id="1.10.1200.10">
    <property type="entry name" value="ACP-like"/>
    <property type="match status" value="1"/>
</dbReference>
<dbReference type="Pfam" id="PF00550">
    <property type="entry name" value="PP-binding"/>
    <property type="match status" value="1"/>
</dbReference>
<dbReference type="EMBL" id="DVMP01000137">
    <property type="protein sequence ID" value="HIU26308.1"/>
    <property type="molecule type" value="Genomic_DNA"/>
</dbReference>
<evidence type="ECO:0000313" key="3">
    <source>
        <dbReference type="Proteomes" id="UP000824090"/>
    </source>
</evidence>
<protein>
    <submittedName>
        <fullName evidence="2">Acyl carrier protein</fullName>
    </submittedName>
</protein>
<dbReference type="SUPFAM" id="SSF47336">
    <property type="entry name" value="ACP-like"/>
    <property type="match status" value="1"/>
</dbReference>
<feature type="domain" description="Carrier" evidence="1">
    <location>
        <begin position="1"/>
        <end position="74"/>
    </location>
</feature>
<gene>
    <name evidence="2" type="ORF">IAC50_07450</name>
</gene>
<proteinExistence type="predicted"/>
<evidence type="ECO:0000259" key="1">
    <source>
        <dbReference type="PROSITE" id="PS50075"/>
    </source>
</evidence>
<dbReference type="PROSITE" id="PS50075">
    <property type="entry name" value="CARRIER"/>
    <property type="match status" value="1"/>
</dbReference>
<comment type="caution">
    <text evidence="2">The sequence shown here is derived from an EMBL/GenBank/DDBJ whole genome shotgun (WGS) entry which is preliminary data.</text>
</comment>
<dbReference type="Proteomes" id="UP000824090">
    <property type="component" value="Unassembled WGS sequence"/>
</dbReference>
<reference evidence="2" key="1">
    <citation type="submission" date="2020-10" db="EMBL/GenBank/DDBJ databases">
        <authorList>
            <person name="Gilroy R."/>
        </authorList>
    </citation>
    <scope>NUCLEOTIDE SEQUENCE</scope>
    <source>
        <strain evidence="2">ChiHcec3-6078</strain>
    </source>
</reference>
<sequence>MKEKIMEILTGIRSDIDFESNKKLIDDGLLESLDIVAIVGEFNEEFDVEISVEDLLPENFNSVDAMVELITRAQE</sequence>
<organism evidence="2 3">
    <name type="scientific">Candidatus Allocopromorpha excrementigallinarum</name>
    <dbReference type="NCBI Taxonomy" id="2840742"/>
    <lineage>
        <taxon>Bacteria</taxon>
        <taxon>Bacillati</taxon>
        <taxon>Bacillota</taxon>
        <taxon>Clostridia</taxon>
        <taxon>Eubacteriales</taxon>
        <taxon>Eubacteriaceae</taxon>
        <taxon>Eubacteriaceae incertae sedis</taxon>
        <taxon>Candidatus Allocopromorpha</taxon>
    </lineage>
</organism>